<accession>A0ABW9ZWG7</accession>
<organism evidence="1 2">
    <name type="scientific">Sediminibacterium roseum</name>
    <dbReference type="NCBI Taxonomy" id="1978412"/>
    <lineage>
        <taxon>Bacteria</taxon>
        <taxon>Pseudomonadati</taxon>
        <taxon>Bacteroidota</taxon>
        <taxon>Chitinophagia</taxon>
        <taxon>Chitinophagales</taxon>
        <taxon>Chitinophagaceae</taxon>
        <taxon>Sediminibacterium</taxon>
    </lineage>
</organism>
<protein>
    <recommendedName>
        <fullName evidence="3">HmuY protein</fullName>
    </recommendedName>
</protein>
<gene>
    <name evidence="1" type="ORF">GWC95_16330</name>
</gene>
<name>A0ABW9ZWG7_9BACT</name>
<evidence type="ECO:0008006" key="3">
    <source>
        <dbReference type="Google" id="ProtNLM"/>
    </source>
</evidence>
<dbReference type="EMBL" id="JAACJS010000015">
    <property type="protein sequence ID" value="NCI51498.1"/>
    <property type="molecule type" value="Genomic_DNA"/>
</dbReference>
<dbReference type="Proteomes" id="UP000753802">
    <property type="component" value="Unassembled WGS sequence"/>
</dbReference>
<sequence>MKRIAFCFLGMVLLYACGESSTPAGKEVKTADSAKVAENIRTNMSFLNDYNAMEAVFGNENWMLIEKKDTSYYYFSRLGDMNFNTYAYRLVKGDSANVAHGKIEREKNRLVWNFDGKKLYITSATVARIAATVDGSDTAAKYEFTRLNSNTIGVTYPDQRKVELKKTIPFGLFLVRSRYDYSNGTHYAFDTAVYTKKH</sequence>
<dbReference type="RefSeq" id="WP_161819779.1">
    <property type="nucleotide sequence ID" value="NZ_JAACJS010000015.1"/>
</dbReference>
<evidence type="ECO:0000313" key="1">
    <source>
        <dbReference type="EMBL" id="NCI51498.1"/>
    </source>
</evidence>
<proteinExistence type="predicted"/>
<evidence type="ECO:0000313" key="2">
    <source>
        <dbReference type="Proteomes" id="UP000753802"/>
    </source>
</evidence>
<comment type="caution">
    <text evidence="1">The sequence shown here is derived from an EMBL/GenBank/DDBJ whole genome shotgun (WGS) entry which is preliminary data.</text>
</comment>
<keyword evidence="2" id="KW-1185">Reference proteome</keyword>
<dbReference type="PROSITE" id="PS51257">
    <property type="entry name" value="PROKAR_LIPOPROTEIN"/>
    <property type="match status" value="1"/>
</dbReference>
<reference evidence="1 2" key="1">
    <citation type="submission" date="2020-01" db="EMBL/GenBank/DDBJ databases">
        <title>Genome analysis.</title>
        <authorList>
            <person name="Wu S."/>
            <person name="Wang G."/>
        </authorList>
    </citation>
    <scope>NUCLEOTIDE SEQUENCE [LARGE SCALE GENOMIC DNA]</scope>
    <source>
        <strain evidence="1 2">SYL130</strain>
    </source>
</reference>